<keyword evidence="7" id="KW-1185">Reference proteome</keyword>
<evidence type="ECO:0000313" key="7">
    <source>
        <dbReference type="Proteomes" id="UP000249590"/>
    </source>
</evidence>
<organism evidence="6 7">
    <name type="scientific">Acuticoccus sediminis</name>
    <dbReference type="NCBI Taxonomy" id="2184697"/>
    <lineage>
        <taxon>Bacteria</taxon>
        <taxon>Pseudomonadati</taxon>
        <taxon>Pseudomonadota</taxon>
        <taxon>Alphaproteobacteria</taxon>
        <taxon>Hyphomicrobiales</taxon>
        <taxon>Amorphaceae</taxon>
        <taxon>Acuticoccus</taxon>
    </lineage>
</organism>
<protein>
    <submittedName>
        <fullName evidence="6">DoxX family protein</fullName>
    </submittedName>
</protein>
<reference evidence="6 7" key="1">
    <citation type="submission" date="2018-05" db="EMBL/GenBank/DDBJ databases">
        <title>Acuticoccus sediminis sp. nov., isolated from deep-sea sediment of Indian Ocean.</title>
        <authorList>
            <person name="Liu X."/>
            <person name="Lai Q."/>
            <person name="Du Y."/>
            <person name="Sun F."/>
            <person name="Zhang X."/>
            <person name="Wang S."/>
            <person name="Shao Z."/>
        </authorList>
    </citation>
    <scope>NUCLEOTIDE SEQUENCE [LARGE SCALE GENOMIC DNA]</scope>
    <source>
        <strain evidence="6 7">PTG4-2</strain>
    </source>
</reference>
<evidence type="ECO:0000256" key="1">
    <source>
        <dbReference type="ARBA" id="ARBA00004141"/>
    </source>
</evidence>
<accession>A0A8B2NJJ4</accession>
<evidence type="ECO:0000256" key="3">
    <source>
        <dbReference type="ARBA" id="ARBA00022989"/>
    </source>
</evidence>
<name>A0A8B2NJJ4_9HYPH</name>
<sequence>MTTHLWRAMLVWLLTAFFAFGGLTNIFATSAIQAEYSHWGYPDGFHYVTGTLELATAALVVFPRTRLAGTALGILVMAAAVTTLVIHQEHTHALMPLATMAFLVLNGYAVLRARRVVSQ</sequence>
<feature type="transmembrane region" description="Helical" evidence="5">
    <location>
        <begin position="44"/>
        <end position="62"/>
    </location>
</feature>
<dbReference type="Pfam" id="PF13564">
    <property type="entry name" value="DoxX_2"/>
    <property type="match status" value="1"/>
</dbReference>
<comment type="caution">
    <text evidence="6">The sequence shown here is derived from an EMBL/GenBank/DDBJ whole genome shotgun (WGS) entry which is preliminary data.</text>
</comment>
<dbReference type="InterPro" id="IPR032808">
    <property type="entry name" value="DoxX"/>
</dbReference>
<dbReference type="RefSeq" id="WP_111349872.1">
    <property type="nucleotide sequence ID" value="NZ_QHHQ01000005.1"/>
</dbReference>
<keyword evidence="4 5" id="KW-0472">Membrane</keyword>
<proteinExistence type="predicted"/>
<evidence type="ECO:0000313" key="6">
    <source>
        <dbReference type="EMBL" id="RAH99555.1"/>
    </source>
</evidence>
<dbReference type="EMBL" id="QHHQ01000005">
    <property type="protein sequence ID" value="RAH99555.1"/>
    <property type="molecule type" value="Genomic_DNA"/>
</dbReference>
<dbReference type="OrthoDB" id="7595779at2"/>
<comment type="subcellular location">
    <subcellularLocation>
        <location evidence="1">Membrane</location>
        <topology evidence="1">Multi-pass membrane protein</topology>
    </subcellularLocation>
</comment>
<keyword evidence="2 5" id="KW-0812">Transmembrane</keyword>
<evidence type="ECO:0000256" key="5">
    <source>
        <dbReference type="SAM" id="Phobius"/>
    </source>
</evidence>
<evidence type="ECO:0000256" key="4">
    <source>
        <dbReference type="ARBA" id="ARBA00023136"/>
    </source>
</evidence>
<dbReference type="Proteomes" id="UP000249590">
    <property type="component" value="Unassembled WGS sequence"/>
</dbReference>
<evidence type="ECO:0000256" key="2">
    <source>
        <dbReference type="ARBA" id="ARBA00022692"/>
    </source>
</evidence>
<keyword evidence="3 5" id="KW-1133">Transmembrane helix</keyword>
<gene>
    <name evidence="6" type="ORF">DLJ53_23920</name>
</gene>
<feature type="transmembrane region" description="Helical" evidence="5">
    <location>
        <begin position="93"/>
        <end position="111"/>
    </location>
</feature>
<feature type="transmembrane region" description="Helical" evidence="5">
    <location>
        <begin position="69"/>
        <end position="87"/>
    </location>
</feature>
<dbReference type="AlphaFoldDB" id="A0A8B2NJJ4"/>
<dbReference type="GO" id="GO:0016020">
    <property type="term" value="C:membrane"/>
    <property type="evidence" value="ECO:0007669"/>
    <property type="project" value="UniProtKB-SubCell"/>
</dbReference>